<dbReference type="PANTHER" id="PTHR30411:SF1">
    <property type="entry name" value="CYTOPLASMIC PROTEIN"/>
    <property type="match status" value="1"/>
</dbReference>
<dbReference type="GO" id="GO:0004812">
    <property type="term" value="F:aminoacyl-tRNA ligase activity"/>
    <property type="evidence" value="ECO:0007669"/>
    <property type="project" value="UniProtKB-KW"/>
</dbReference>
<organism evidence="2">
    <name type="scientific">uncultured Propionibacteriaceae bacterium</name>
    <dbReference type="NCBI Taxonomy" id="257457"/>
    <lineage>
        <taxon>Bacteria</taxon>
        <taxon>Bacillati</taxon>
        <taxon>Actinomycetota</taxon>
        <taxon>Actinomycetes</taxon>
        <taxon>Propionibacteriales</taxon>
        <taxon>Propionibacteriaceae</taxon>
        <taxon>environmental samples</taxon>
    </lineage>
</organism>
<dbReference type="SUPFAM" id="SSF55826">
    <property type="entry name" value="YbaK/ProRS associated domain"/>
    <property type="match status" value="1"/>
</dbReference>
<feature type="domain" description="YbaK/aminoacyl-tRNA synthetase-associated" evidence="1">
    <location>
        <begin position="32"/>
        <end position="149"/>
    </location>
</feature>
<protein>
    <submittedName>
        <fullName evidence="2">YbaK/prolyl-tRNA synthetase associated region</fullName>
    </submittedName>
</protein>
<dbReference type="CDD" id="cd04332">
    <property type="entry name" value="YbaK_like"/>
    <property type="match status" value="1"/>
</dbReference>
<sequence>MTEQNSPYPLGTERMLAAADARGLAVEVRARPPARSLIEAAALLGIRPQDLAKTLVIRRGQESYLFAMVGGDRQLAWPKLRALLGMNKLSLPSAELALQATGYERGTITPVGSTPPWPLVVDQRLVGARFAMGAGGHGFSSFLDVDDLVAAYDATVADITD</sequence>
<reference evidence="2" key="1">
    <citation type="submission" date="2020-02" db="EMBL/GenBank/DDBJ databases">
        <authorList>
            <person name="Meier V. D."/>
        </authorList>
    </citation>
    <scope>NUCLEOTIDE SEQUENCE</scope>
    <source>
        <strain evidence="2">AVDCRST_MAG75</strain>
    </source>
</reference>
<gene>
    <name evidence="2" type="ORF">AVDCRST_MAG75-2544</name>
</gene>
<dbReference type="GO" id="GO:0002161">
    <property type="term" value="F:aminoacyl-tRNA deacylase activity"/>
    <property type="evidence" value="ECO:0007669"/>
    <property type="project" value="InterPro"/>
</dbReference>
<dbReference type="InterPro" id="IPR007214">
    <property type="entry name" value="YbaK/aa-tRNA-synth-assoc-dom"/>
</dbReference>
<name>A0A6J4P915_9ACTN</name>
<accession>A0A6J4P915</accession>
<dbReference type="InterPro" id="IPR036754">
    <property type="entry name" value="YbaK/aa-tRNA-synt-asso_dom_sf"/>
</dbReference>
<evidence type="ECO:0000313" key="2">
    <source>
        <dbReference type="EMBL" id="CAA9407745.1"/>
    </source>
</evidence>
<keyword evidence="2" id="KW-0030">Aminoacyl-tRNA synthetase</keyword>
<evidence type="ECO:0000259" key="1">
    <source>
        <dbReference type="Pfam" id="PF04073"/>
    </source>
</evidence>
<dbReference type="Gene3D" id="3.90.960.10">
    <property type="entry name" value="YbaK/aminoacyl-tRNA synthetase-associated domain"/>
    <property type="match status" value="1"/>
</dbReference>
<proteinExistence type="predicted"/>
<dbReference type="Pfam" id="PF04073">
    <property type="entry name" value="tRNA_edit"/>
    <property type="match status" value="1"/>
</dbReference>
<dbReference type="EMBL" id="CADCUO010000180">
    <property type="protein sequence ID" value="CAA9407745.1"/>
    <property type="molecule type" value="Genomic_DNA"/>
</dbReference>
<keyword evidence="2" id="KW-0436">Ligase</keyword>
<dbReference type="PANTHER" id="PTHR30411">
    <property type="entry name" value="CYTOPLASMIC PROTEIN"/>
    <property type="match status" value="1"/>
</dbReference>
<dbReference type="AlphaFoldDB" id="A0A6J4P915"/>